<dbReference type="EMBL" id="CP006965">
    <property type="protein sequence ID" value="AHF81238.1"/>
    <property type="molecule type" value="Genomic_DNA"/>
</dbReference>
<keyword evidence="1" id="KW-1133">Transmembrane helix</keyword>
<name>W0I9Y2_9EURY</name>
<proteinExistence type="predicted"/>
<feature type="transmembrane region" description="Helical" evidence="1">
    <location>
        <begin position="27"/>
        <end position="46"/>
    </location>
</feature>
<protein>
    <submittedName>
        <fullName evidence="2">Uncharacterized protein</fullName>
    </submittedName>
</protein>
<evidence type="ECO:0000313" key="2">
    <source>
        <dbReference type="EMBL" id="AHF81238.1"/>
    </source>
</evidence>
<dbReference type="OrthoDB" id="100157at2157"/>
<dbReference type="GeneID" id="24906217"/>
<dbReference type="HOGENOM" id="CLU_147803_0_0_2"/>
<organism evidence="2 3">
    <name type="scientific">Thermococcus paralvinellae</name>
    <dbReference type="NCBI Taxonomy" id="582419"/>
    <lineage>
        <taxon>Archaea</taxon>
        <taxon>Methanobacteriati</taxon>
        <taxon>Methanobacteriota</taxon>
        <taxon>Thermococci</taxon>
        <taxon>Thermococcales</taxon>
        <taxon>Thermococcaceae</taxon>
        <taxon>Thermococcus</taxon>
    </lineage>
</organism>
<dbReference type="STRING" id="582419.TES1_1863"/>
<dbReference type="Proteomes" id="UP000019027">
    <property type="component" value="Chromosome"/>
</dbReference>
<sequence>MRVSKALFLAAPFALMAFLAGSYLVRWLGVMIAGVILIVVLFGLEIQSDYVPRRKRNLISGKNELERLTSVVKRARKGKMAREIIAEEIRGIYALLSDEYTYFDLKSNPNEALRLLYSEGDFYENLKKALEIVEADLNEDRRGA</sequence>
<keyword evidence="3" id="KW-1185">Reference proteome</keyword>
<evidence type="ECO:0000313" key="3">
    <source>
        <dbReference type="Proteomes" id="UP000019027"/>
    </source>
</evidence>
<dbReference type="AlphaFoldDB" id="W0I9Y2"/>
<dbReference type="RefSeq" id="WP_042682333.1">
    <property type="nucleotide sequence ID" value="NZ_CP006965.1"/>
</dbReference>
<gene>
    <name evidence="2" type="ORF">TES1_1863</name>
</gene>
<keyword evidence="1" id="KW-0472">Membrane</keyword>
<accession>W0I9Y2</accession>
<evidence type="ECO:0000256" key="1">
    <source>
        <dbReference type="SAM" id="Phobius"/>
    </source>
</evidence>
<dbReference type="KEGG" id="ths:TES1_1863"/>
<reference evidence="2 3" key="1">
    <citation type="journal article" date="2014" name="Int. J. Syst. Evol. Microbiol.">
        <title>Thermococcus paralvinellae sp. nov. and Thermococcus cleftensis sp. nov. of hyperthermophilic heterotrophs from deep-sea hydrothermal vents.</title>
        <authorList>
            <person name="Hensley S.A."/>
            <person name="Jung J.H."/>
            <person name="Park C.S."/>
            <person name="Holden J.F."/>
        </authorList>
    </citation>
    <scope>NUCLEOTIDE SEQUENCE [LARGE SCALE GENOMIC DNA]</scope>
    <source>
        <strain evidence="2 3">ES1</strain>
    </source>
</reference>
<keyword evidence="1" id="KW-0812">Transmembrane</keyword>